<dbReference type="STRING" id="1300342.I596_146"/>
<accession>A0A167G5V5</accession>
<keyword evidence="1 3" id="KW-0378">Hydrolase</keyword>
<dbReference type="GO" id="GO:0016787">
    <property type="term" value="F:hydrolase activity"/>
    <property type="evidence" value="ECO:0007669"/>
    <property type="project" value="UniProtKB-KW"/>
</dbReference>
<dbReference type="Gene3D" id="3.40.50.850">
    <property type="entry name" value="Isochorismatase-like"/>
    <property type="match status" value="1"/>
</dbReference>
<dbReference type="InterPro" id="IPR036380">
    <property type="entry name" value="Isochorismatase-like_sf"/>
</dbReference>
<protein>
    <submittedName>
        <fullName evidence="3">Isochorismatase hydrolase</fullName>
    </submittedName>
</protein>
<dbReference type="InterPro" id="IPR050272">
    <property type="entry name" value="Isochorismatase-like_hydrls"/>
</dbReference>
<dbReference type="KEGG" id="dko:I596_146"/>
<proteinExistence type="predicted"/>
<dbReference type="SUPFAM" id="SSF52499">
    <property type="entry name" value="Isochorismatase-like hydrolases"/>
    <property type="match status" value="1"/>
</dbReference>
<dbReference type="Pfam" id="PF00857">
    <property type="entry name" value="Isochorismatase"/>
    <property type="match status" value="1"/>
</dbReference>
<name>A0A167G5V5_9GAMM</name>
<evidence type="ECO:0000313" key="4">
    <source>
        <dbReference type="Proteomes" id="UP000076830"/>
    </source>
</evidence>
<dbReference type="PANTHER" id="PTHR43540:SF6">
    <property type="entry name" value="ISOCHORISMATASE-LIKE DOMAIN-CONTAINING PROTEIN"/>
    <property type="match status" value="1"/>
</dbReference>
<sequence length="187" mass="20240">MSPVDTALIVVDVQESFRHRAYWDAADVPAFIERLQALVDGAQRAGLPIAQVFHVDPEGPFAVASGHVRTLDGLSLQADAVFHKHRHSALVDSGLGGWLVERRIGRLLVAGIRTEQCCETTTRHASDLGYAVDFVSEATLTFAMTDAQGRRWTAGEIKARTELVLAGRFARIVDVRQALDGALPAAA</sequence>
<dbReference type="EMBL" id="CP015249">
    <property type="protein sequence ID" value="ANB16186.1"/>
    <property type="molecule type" value="Genomic_DNA"/>
</dbReference>
<gene>
    <name evidence="3" type="ORF">I596_146</name>
</gene>
<dbReference type="PANTHER" id="PTHR43540">
    <property type="entry name" value="PEROXYUREIDOACRYLATE/UREIDOACRYLATE AMIDOHYDROLASE-RELATED"/>
    <property type="match status" value="1"/>
</dbReference>
<dbReference type="AlphaFoldDB" id="A0A167G5V5"/>
<evidence type="ECO:0000313" key="3">
    <source>
        <dbReference type="EMBL" id="ANB16186.1"/>
    </source>
</evidence>
<dbReference type="OrthoDB" id="9794942at2"/>
<dbReference type="RefSeq" id="WP_067642746.1">
    <property type="nucleotide sequence ID" value="NZ_CP015249.1"/>
</dbReference>
<organism evidence="3 4">
    <name type="scientific">Dokdonella koreensis DS-123</name>
    <dbReference type="NCBI Taxonomy" id="1300342"/>
    <lineage>
        <taxon>Bacteria</taxon>
        <taxon>Pseudomonadati</taxon>
        <taxon>Pseudomonadota</taxon>
        <taxon>Gammaproteobacteria</taxon>
        <taxon>Lysobacterales</taxon>
        <taxon>Rhodanobacteraceae</taxon>
        <taxon>Dokdonella</taxon>
    </lineage>
</organism>
<keyword evidence="4" id="KW-1185">Reference proteome</keyword>
<dbReference type="InterPro" id="IPR000868">
    <property type="entry name" value="Isochorismatase-like_dom"/>
</dbReference>
<dbReference type="PATRIC" id="fig|1300342.3.peg.144"/>
<evidence type="ECO:0000256" key="1">
    <source>
        <dbReference type="ARBA" id="ARBA00022801"/>
    </source>
</evidence>
<feature type="domain" description="Isochorismatase-like" evidence="2">
    <location>
        <begin position="6"/>
        <end position="146"/>
    </location>
</feature>
<evidence type="ECO:0000259" key="2">
    <source>
        <dbReference type="Pfam" id="PF00857"/>
    </source>
</evidence>
<dbReference type="Proteomes" id="UP000076830">
    <property type="component" value="Chromosome"/>
</dbReference>
<reference evidence="3 4" key="1">
    <citation type="submission" date="2016-04" db="EMBL/GenBank/DDBJ databases">
        <title>Complete genome sequence of Dokdonella koreensis DS-123T.</title>
        <authorList>
            <person name="Kim J.F."/>
            <person name="Lee H."/>
            <person name="Kwak M.-J."/>
        </authorList>
    </citation>
    <scope>NUCLEOTIDE SEQUENCE [LARGE SCALE GENOMIC DNA]</scope>
    <source>
        <strain evidence="3 4">DS-123</strain>
    </source>
</reference>